<proteinExistence type="predicted"/>
<evidence type="ECO:0000313" key="2">
    <source>
        <dbReference type="EMBL" id="KNZ51300.1"/>
    </source>
</evidence>
<gene>
    <name evidence="2" type="ORF">VP01_4006g5</name>
</gene>
<accession>A0A0L6UTV7</accession>
<sequence>MELQTQKLDHSNQGMNNPSTRANNPGTLVNNPGGSANKKKPSKGKALLPSVVYTPLSMKSALSSSKKKTPVNQCTQSVTPMSNKKSPLQMTKQEHPAGFKNTKVKIPAQVEAFYVHIKVLWGLVTKGLIPKPLSDKQLQAFYQRFCKSDEIESAVNRGPLISTNLIQTLKKACKCCTKMVAIHTFCECIAGGAYTFMHVNQIYADNFDLFKTAYKHYIHYLAQNMLKG</sequence>
<comment type="caution">
    <text evidence="2">The sequence shown here is derived from an EMBL/GenBank/DDBJ whole genome shotgun (WGS) entry which is preliminary data.</text>
</comment>
<feature type="region of interest" description="Disordered" evidence="1">
    <location>
        <begin position="1"/>
        <end position="47"/>
    </location>
</feature>
<keyword evidence="3" id="KW-1185">Reference proteome</keyword>
<feature type="region of interest" description="Disordered" evidence="1">
    <location>
        <begin position="62"/>
        <end position="88"/>
    </location>
</feature>
<organism evidence="2 3">
    <name type="scientific">Puccinia sorghi</name>
    <dbReference type="NCBI Taxonomy" id="27349"/>
    <lineage>
        <taxon>Eukaryota</taxon>
        <taxon>Fungi</taxon>
        <taxon>Dikarya</taxon>
        <taxon>Basidiomycota</taxon>
        <taxon>Pucciniomycotina</taxon>
        <taxon>Pucciniomycetes</taxon>
        <taxon>Pucciniales</taxon>
        <taxon>Pucciniaceae</taxon>
        <taxon>Puccinia</taxon>
    </lineage>
</organism>
<feature type="compositionally biased region" description="Polar residues" evidence="1">
    <location>
        <begin position="1"/>
        <end position="34"/>
    </location>
</feature>
<dbReference type="AlphaFoldDB" id="A0A0L6UTV7"/>
<dbReference type="VEuPathDB" id="FungiDB:VP01_4006g5"/>
<protein>
    <submittedName>
        <fullName evidence="2">Uncharacterized protein</fullName>
    </submittedName>
</protein>
<dbReference type="STRING" id="27349.A0A0L6UTV7"/>
<name>A0A0L6UTV7_9BASI</name>
<evidence type="ECO:0000256" key="1">
    <source>
        <dbReference type="SAM" id="MobiDB-lite"/>
    </source>
</evidence>
<evidence type="ECO:0000313" key="3">
    <source>
        <dbReference type="Proteomes" id="UP000037035"/>
    </source>
</evidence>
<dbReference type="EMBL" id="LAVV01009065">
    <property type="protein sequence ID" value="KNZ51300.1"/>
    <property type="molecule type" value="Genomic_DNA"/>
</dbReference>
<feature type="compositionally biased region" description="Polar residues" evidence="1">
    <location>
        <begin position="70"/>
        <end position="88"/>
    </location>
</feature>
<reference evidence="2 3" key="1">
    <citation type="submission" date="2015-08" db="EMBL/GenBank/DDBJ databases">
        <title>Next Generation Sequencing and Analysis of the Genome of Puccinia sorghi L Schw, the Causal Agent of Maize Common Rust.</title>
        <authorList>
            <person name="Rochi L."/>
            <person name="Burguener G."/>
            <person name="Darino M."/>
            <person name="Turjanski A."/>
            <person name="Kreff E."/>
            <person name="Dieguez M.J."/>
            <person name="Sacco F."/>
        </authorList>
    </citation>
    <scope>NUCLEOTIDE SEQUENCE [LARGE SCALE GENOMIC DNA]</scope>
    <source>
        <strain evidence="2 3">RO10H11247</strain>
    </source>
</reference>
<dbReference type="Proteomes" id="UP000037035">
    <property type="component" value="Unassembled WGS sequence"/>
</dbReference>